<sequence length="39" mass="4512">MTILVKFILSTVWLTALVLTSFLMVFFTPLTLVLVRVQR</sequence>
<evidence type="ECO:0000313" key="3">
    <source>
        <dbReference type="Proteomes" id="UP000557307"/>
    </source>
</evidence>
<keyword evidence="3" id="KW-1185">Reference proteome</keyword>
<keyword evidence="1" id="KW-0812">Transmembrane</keyword>
<gene>
    <name evidence="2" type="ORF">HNQ92_001678</name>
</gene>
<dbReference type="Proteomes" id="UP000557307">
    <property type="component" value="Unassembled WGS sequence"/>
</dbReference>
<organism evidence="2 3">
    <name type="scientific">Rhabdobacter roseus</name>
    <dbReference type="NCBI Taxonomy" id="1655419"/>
    <lineage>
        <taxon>Bacteria</taxon>
        <taxon>Pseudomonadati</taxon>
        <taxon>Bacteroidota</taxon>
        <taxon>Cytophagia</taxon>
        <taxon>Cytophagales</taxon>
        <taxon>Cytophagaceae</taxon>
        <taxon>Rhabdobacter</taxon>
    </lineage>
</organism>
<name>A0A840TPR4_9BACT</name>
<reference evidence="2 3" key="1">
    <citation type="submission" date="2020-08" db="EMBL/GenBank/DDBJ databases">
        <title>Genomic Encyclopedia of Type Strains, Phase IV (KMG-IV): sequencing the most valuable type-strain genomes for metagenomic binning, comparative biology and taxonomic classification.</title>
        <authorList>
            <person name="Goeker M."/>
        </authorList>
    </citation>
    <scope>NUCLEOTIDE SEQUENCE [LARGE SCALE GENOMIC DNA]</scope>
    <source>
        <strain evidence="2 3">DSM 105074</strain>
    </source>
</reference>
<comment type="caution">
    <text evidence="2">The sequence shown here is derived from an EMBL/GenBank/DDBJ whole genome shotgun (WGS) entry which is preliminary data.</text>
</comment>
<feature type="transmembrane region" description="Helical" evidence="1">
    <location>
        <begin position="12"/>
        <end position="35"/>
    </location>
</feature>
<evidence type="ECO:0000313" key="2">
    <source>
        <dbReference type="EMBL" id="MBB5283552.1"/>
    </source>
</evidence>
<dbReference type="AlphaFoldDB" id="A0A840TPR4"/>
<protein>
    <submittedName>
        <fullName evidence="2">Uncharacterized protein</fullName>
    </submittedName>
</protein>
<keyword evidence="1" id="KW-1133">Transmembrane helix</keyword>
<accession>A0A840TPR4</accession>
<evidence type="ECO:0000256" key="1">
    <source>
        <dbReference type="SAM" id="Phobius"/>
    </source>
</evidence>
<keyword evidence="1" id="KW-0472">Membrane</keyword>
<dbReference type="EMBL" id="JACHGF010000002">
    <property type="protein sequence ID" value="MBB5283552.1"/>
    <property type="molecule type" value="Genomic_DNA"/>
</dbReference>
<proteinExistence type="predicted"/>